<feature type="compositionally biased region" description="Polar residues" evidence="1">
    <location>
        <begin position="306"/>
        <end position="316"/>
    </location>
</feature>
<evidence type="ECO:0000313" key="3">
    <source>
        <dbReference type="EMBL" id="MDZ7283300.1"/>
    </source>
</evidence>
<protein>
    <submittedName>
        <fullName evidence="3">Phage head morphogenesis protein</fullName>
    </submittedName>
</protein>
<dbReference type="Proteomes" id="UP001292182">
    <property type="component" value="Unassembled WGS sequence"/>
</dbReference>
<proteinExistence type="predicted"/>
<evidence type="ECO:0000259" key="2">
    <source>
        <dbReference type="Pfam" id="PF04233"/>
    </source>
</evidence>
<dbReference type="EMBL" id="JAOBTW010000019">
    <property type="protein sequence ID" value="MDZ7283300.1"/>
    <property type="molecule type" value="Genomic_DNA"/>
</dbReference>
<feature type="compositionally biased region" description="Basic and acidic residues" evidence="1">
    <location>
        <begin position="296"/>
        <end position="305"/>
    </location>
</feature>
<sequence>MKILWFNARLPQPRISQSLTDPLGAATRLSKMDKVITRKYKQLRTRALELFRTIPHSQTNAESSDIYFYDFSSARAAAFMDELQVLIDEILLEGDDFGHGRMWANVFIGDAYQAGTQKANSELSSLSPVYTEQRPIAAILYSEPYLNRLQLAYTSGYSDWRGLSDYSRQQLASVIMEGIARGANPRDVESDIVKRVDVSHSYAKQIAQTEITGTLRQAHRREVIEAREELGIETVMLWQSALMKSTRAWHASRHGKFYTPEEIDTFYSEGANRRNCHCAQVPALLMDGKPVILESSQERLDKQREAWQSANKKPSK</sequence>
<evidence type="ECO:0000313" key="4">
    <source>
        <dbReference type="Proteomes" id="UP001292182"/>
    </source>
</evidence>
<comment type="caution">
    <text evidence="3">The sequence shown here is derived from an EMBL/GenBank/DDBJ whole genome shotgun (WGS) entry which is preliminary data.</text>
</comment>
<feature type="domain" description="Phage head morphogenesis" evidence="2">
    <location>
        <begin position="170"/>
        <end position="280"/>
    </location>
</feature>
<dbReference type="RefSeq" id="WP_322539971.1">
    <property type="nucleotide sequence ID" value="NZ_JAOBTW010000019.1"/>
</dbReference>
<name>A0ABU5LUB0_9SPHN</name>
<organism evidence="3 4">
    <name type="scientific">Sphingomonas sanguinis</name>
    <dbReference type="NCBI Taxonomy" id="33051"/>
    <lineage>
        <taxon>Bacteria</taxon>
        <taxon>Pseudomonadati</taxon>
        <taxon>Pseudomonadota</taxon>
        <taxon>Alphaproteobacteria</taxon>
        <taxon>Sphingomonadales</taxon>
        <taxon>Sphingomonadaceae</taxon>
        <taxon>Sphingomonas</taxon>
    </lineage>
</organism>
<accession>A0ABU5LUB0</accession>
<reference evidence="4" key="1">
    <citation type="submission" date="2023-07" db="EMBL/GenBank/DDBJ databases">
        <title>Whole genome sequence analysis of rice epiphytic Sphingomonas sanguinis OsEp_Plm_15B2.</title>
        <authorList>
            <person name="Sahu K.P."/>
            <person name="Asharani P."/>
            <person name="Reddy B."/>
            <person name="Kumar A."/>
        </authorList>
    </citation>
    <scope>NUCLEOTIDE SEQUENCE [LARGE SCALE GENOMIC DNA]</scope>
    <source>
        <strain evidence="4">OsEp_Plm_15B2</strain>
    </source>
</reference>
<dbReference type="Pfam" id="PF04233">
    <property type="entry name" value="Phage_Mu_F"/>
    <property type="match status" value="1"/>
</dbReference>
<evidence type="ECO:0000256" key="1">
    <source>
        <dbReference type="SAM" id="MobiDB-lite"/>
    </source>
</evidence>
<dbReference type="InterPro" id="IPR006528">
    <property type="entry name" value="Phage_head_morphogenesis_dom"/>
</dbReference>
<gene>
    <name evidence="3" type="ORF">N4G62_14830</name>
</gene>
<feature type="region of interest" description="Disordered" evidence="1">
    <location>
        <begin position="295"/>
        <end position="316"/>
    </location>
</feature>
<keyword evidence="4" id="KW-1185">Reference proteome</keyword>